<name>A0A177Y1V1_9VIBR</name>
<dbReference type="InterPro" id="IPR032710">
    <property type="entry name" value="NTF2-like_dom_sf"/>
</dbReference>
<proteinExistence type="predicted"/>
<sequence length="288" mass="31440">MKVLTTLKTTTFVAAAVSLSACATQPEVTELSQTQKAVAVISSIETGDHTAISYINPDKYIQHNLAVGDGLAGFGEVMAALPEGSAKANVVRAFEDGDYAVTHTEYNFFGPKVGFDVFRFEDGKIVEHWDNLQTIMPKNPSGRTQLDGPTQVVDIEKTEQNKQIVTDFVQTILIDGNMTKINQFIANEDSAYIQHNAMVADGLSGLGKALNALAEAGTPMIYNVNHLILGQGNFVLSISEGEFLGKHTSFYDLFRLEAGKIVEHWDVVEAIAPKSQWKNHNGKFGFKN</sequence>
<dbReference type="RefSeq" id="WP_054961127.1">
    <property type="nucleotide sequence ID" value="NZ_LLEI02000021.1"/>
</dbReference>
<comment type="caution">
    <text evidence="2">The sequence shown here is derived from an EMBL/GenBank/DDBJ whole genome shotgun (WGS) entry which is preliminary data.</text>
</comment>
<evidence type="ECO:0000313" key="2">
    <source>
        <dbReference type="EMBL" id="OAJ94838.1"/>
    </source>
</evidence>
<protein>
    <recommendedName>
        <fullName evidence="4">SnoaL-like domain-containing protein</fullName>
    </recommendedName>
</protein>
<evidence type="ECO:0008006" key="4">
    <source>
        <dbReference type="Google" id="ProtNLM"/>
    </source>
</evidence>
<dbReference type="EMBL" id="LLEI02000021">
    <property type="protein sequence ID" value="OAJ94838.1"/>
    <property type="molecule type" value="Genomic_DNA"/>
</dbReference>
<dbReference type="InterPro" id="IPR009959">
    <property type="entry name" value="Cyclase_SnoaL-like"/>
</dbReference>
<evidence type="ECO:0000313" key="3">
    <source>
        <dbReference type="Proteomes" id="UP000078406"/>
    </source>
</evidence>
<evidence type="ECO:0000256" key="1">
    <source>
        <dbReference type="SAM" id="SignalP"/>
    </source>
</evidence>
<dbReference type="PROSITE" id="PS51257">
    <property type="entry name" value="PROKAR_LIPOPROTEIN"/>
    <property type="match status" value="1"/>
</dbReference>
<gene>
    <name evidence="2" type="ORF">APB76_06010</name>
</gene>
<dbReference type="PANTHER" id="PTHR38436:SF1">
    <property type="entry name" value="ESTER CYCLASE"/>
    <property type="match status" value="1"/>
</dbReference>
<dbReference type="GO" id="GO:0030638">
    <property type="term" value="P:polyketide metabolic process"/>
    <property type="evidence" value="ECO:0007669"/>
    <property type="project" value="InterPro"/>
</dbReference>
<feature type="signal peptide" evidence="1">
    <location>
        <begin position="1"/>
        <end position="23"/>
    </location>
</feature>
<accession>A0A177Y1V1</accession>
<dbReference type="AlphaFoldDB" id="A0A177Y1V1"/>
<dbReference type="Proteomes" id="UP000078406">
    <property type="component" value="Unassembled WGS sequence"/>
</dbReference>
<dbReference type="SUPFAM" id="SSF54427">
    <property type="entry name" value="NTF2-like"/>
    <property type="match status" value="2"/>
</dbReference>
<reference evidence="2 3" key="1">
    <citation type="journal article" date="2016" name="Syst. Appl. Microbiol.">
        <title>Vibrio bivalvicida sp. nov., a novel larval pathogen for bivalve molluscs reared in a hatchery.</title>
        <authorList>
            <person name="Dubert J."/>
            <person name="Romalde J.L."/>
            <person name="Prado S."/>
            <person name="Barja J.L."/>
        </authorList>
    </citation>
    <scope>NUCLEOTIDE SEQUENCE [LARGE SCALE GENOMIC DNA]</scope>
    <source>
        <strain evidence="2 3">605</strain>
    </source>
</reference>
<feature type="chain" id="PRO_5008079407" description="SnoaL-like domain-containing protein" evidence="1">
    <location>
        <begin position="24"/>
        <end position="288"/>
    </location>
</feature>
<keyword evidence="1" id="KW-0732">Signal</keyword>
<dbReference type="Gene3D" id="3.10.450.50">
    <property type="match status" value="2"/>
</dbReference>
<dbReference type="PANTHER" id="PTHR38436">
    <property type="entry name" value="POLYKETIDE CYCLASE SNOAL-LIKE DOMAIN"/>
    <property type="match status" value="1"/>
</dbReference>
<organism evidence="2 3">
    <name type="scientific">Vibrio bivalvicida</name>
    <dbReference type="NCBI Taxonomy" id="1276888"/>
    <lineage>
        <taxon>Bacteria</taxon>
        <taxon>Pseudomonadati</taxon>
        <taxon>Pseudomonadota</taxon>
        <taxon>Gammaproteobacteria</taxon>
        <taxon>Vibrionales</taxon>
        <taxon>Vibrionaceae</taxon>
        <taxon>Vibrio</taxon>
        <taxon>Vibrio oreintalis group</taxon>
    </lineage>
</organism>